<sequence length="38" mass="4438">MTMKKRGNQFANQDLFFSLTFILKVGQISSLKLVWSFL</sequence>
<evidence type="ECO:0000313" key="1">
    <source>
        <dbReference type="EMBL" id="KXT93225.1"/>
    </source>
</evidence>
<proteinExistence type="predicted"/>
<dbReference type="Proteomes" id="UP000070053">
    <property type="component" value="Unassembled WGS sequence"/>
</dbReference>
<comment type="caution">
    <text evidence="1">The sequence shown here is derived from an EMBL/GenBank/DDBJ whole genome shotgun (WGS) entry which is preliminary data.</text>
</comment>
<dbReference type="EMBL" id="LQZP01000024">
    <property type="protein sequence ID" value="KXT93225.1"/>
    <property type="molecule type" value="Genomic_DNA"/>
</dbReference>
<accession>A0A139PSD4</accession>
<gene>
    <name evidence="1" type="ORF">SORDD21_00125</name>
</gene>
<protein>
    <submittedName>
        <fullName evidence="1">Uncharacterized protein</fullName>
    </submittedName>
</protein>
<evidence type="ECO:0000313" key="2">
    <source>
        <dbReference type="Proteomes" id="UP000070053"/>
    </source>
</evidence>
<reference evidence="1 2" key="1">
    <citation type="submission" date="2016-01" db="EMBL/GenBank/DDBJ databases">
        <title>Highly variable Streptococcus oralis are common among viridans streptococci isolated from primates.</title>
        <authorList>
            <person name="Denapaite D."/>
            <person name="Rieger M."/>
            <person name="Koendgen S."/>
            <person name="Brueckner R."/>
            <person name="Ochigava I."/>
            <person name="Kappeler P."/>
            <person name="Maetz-Rensing K."/>
            <person name="Leendertz F."/>
            <person name="Hakenbeck R."/>
        </authorList>
    </citation>
    <scope>NUCLEOTIDE SEQUENCE [LARGE SCALE GENOMIC DNA]</scope>
    <source>
        <strain evidence="1 2">DD21</strain>
    </source>
</reference>
<dbReference type="AlphaFoldDB" id="A0A139PSD4"/>
<organism evidence="1 2">
    <name type="scientific">Streptococcus oralis</name>
    <dbReference type="NCBI Taxonomy" id="1303"/>
    <lineage>
        <taxon>Bacteria</taxon>
        <taxon>Bacillati</taxon>
        <taxon>Bacillota</taxon>
        <taxon>Bacilli</taxon>
        <taxon>Lactobacillales</taxon>
        <taxon>Streptococcaceae</taxon>
        <taxon>Streptococcus</taxon>
    </lineage>
</organism>
<dbReference type="PATRIC" id="fig|1303.81.peg.150"/>
<name>A0A139PSD4_STROR</name>